<keyword evidence="1" id="KW-0378">Hydrolase</keyword>
<reference evidence="1 2" key="1">
    <citation type="submission" date="2022-11" db="EMBL/GenBank/DDBJ databases">
        <title>Minimal conservation of predation-associated metabolite biosynthetic gene clusters underscores biosynthetic potential of Myxococcota including descriptions for ten novel species: Archangium lansinium sp. nov., Myxococcus landrumus sp. nov., Nannocystis bai.</title>
        <authorList>
            <person name="Ahearne A."/>
            <person name="Stevens C."/>
            <person name="Dowd S."/>
        </authorList>
    </citation>
    <scope>NUCLEOTIDE SEQUENCE [LARGE SCALE GENOMIC DNA]</scope>
    <source>
        <strain evidence="1 2">RJM3</strain>
    </source>
</reference>
<dbReference type="RefSeq" id="WP_271917149.1">
    <property type="nucleotide sequence ID" value="NZ_JAQNDO010000001.1"/>
</dbReference>
<dbReference type="Gene3D" id="3.40.50.1000">
    <property type="entry name" value="HAD superfamily/HAD-like"/>
    <property type="match status" value="1"/>
</dbReference>
<dbReference type="EMBL" id="JAQNDO010000001">
    <property type="protein sequence ID" value="MDC0741819.1"/>
    <property type="molecule type" value="Genomic_DNA"/>
</dbReference>
<dbReference type="GO" id="GO:0016787">
    <property type="term" value="F:hydrolase activity"/>
    <property type="evidence" value="ECO:0007669"/>
    <property type="project" value="UniProtKB-KW"/>
</dbReference>
<keyword evidence="2" id="KW-1185">Reference proteome</keyword>
<dbReference type="InterPro" id="IPR006379">
    <property type="entry name" value="HAD-SF_hydro_IIB"/>
</dbReference>
<comment type="caution">
    <text evidence="1">The sequence shown here is derived from an EMBL/GenBank/DDBJ whole genome shotgun (WGS) entry which is preliminary data.</text>
</comment>
<dbReference type="InterPro" id="IPR036412">
    <property type="entry name" value="HAD-like_sf"/>
</dbReference>
<proteinExistence type="predicted"/>
<dbReference type="NCBIfam" id="TIGR01484">
    <property type="entry name" value="HAD-SF-IIB"/>
    <property type="match status" value="1"/>
</dbReference>
<evidence type="ECO:0000313" key="2">
    <source>
        <dbReference type="Proteomes" id="UP001221411"/>
    </source>
</evidence>
<dbReference type="Proteomes" id="UP001221411">
    <property type="component" value="Unassembled WGS sequence"/>
</dbReference>
<sequence>MTGVSPSAAPRALAAMRPEEARGLSGLVFDLDDTLLDHGELTEAAYASLFRLREAGLRLVACTGRPAGWAEVLVRQWPLDAAIAENGAVAFIKERRPFGAPRLRLVFPADLAAAGARRAELRALAEELCRRFPTVSLADDNNARFTDVTLDIGEHCRAPAEDVAAMRAEASRRGVHTLASSVHLHLSLDPADKATGTLRLLEAAFGEDPTRARLTHAFMGDSGNDAAAFAAFTTTIGVANVRAYLPMLPVPPKYVTQAAMGRGFAELATTLVDLRVPPG</sequence>
<gene>
    <name evidence="1" type="ORF">POL67_10710</name>
</gene>
<dbReference type="Gene3D" id="3.90.1070.10">
    <property type="match status" value="1"/>
</dbReference>
<name>A0ABT5EK13_9BACT</name>
<dbReference type="SUPFAM" id="SSF56784">
    <property type="entry name" value="HAD-like"/>
    <property type="match status" value="1"/>
</dbReference>
<organism evidence="1 2">
    <name type="scientific">Polyangium mundeleinium</name>
    <dbReference type="NCBI Taxonomy" id="2995306"/>
    <lineage>
        <taxon>Bacteria</taxon>
        <taxon>Pseudomonadati</taxon>
        <taxon>Myxococcota</taxon>
        <taxon>Polyangia</taxon>
        <taxon>Polyangiales</taxon>
        <taxon>Polyangiaceae</taxon>
        <taxon>Polyangium</taxon>
    </lineage>
</organism>
<protein>
    <submittedName>
        <fullName evidence="1">HAD-IIB family hydrolase</fullName>
    </submittedName>
</protein>
<evidence type="ECO:0000313" key="1">
    <source>
        <dbReference type="EMBL" id="MDC0741819.1"/>
    </source>
</evidence>
<accession>A0ABT5EK13</accession>
<dbReference type="Pfam" id="PF08282">
    <property type="entry name" value="Hydrolase_3"/>
    <property type="match status" value="1"/>
</dbReference>
<dbReference type="InterPro" id="IPR023214">
    <property type="entry name" value="HAD_sf"/>
</dbReference>